<dbReference type="Proteomes" id="UP000807306">
    <property type="component" value="Unassembled WGS sequence"/>
</dbReference>
<name>A0A9P6EFE1_9AGAR</name>
<comment type="caution">
    <text evidence="2">The sequence shown here is derived from an EMBL/GenBank/DDBJ whole genome shotgun (WGS) entry which is preliminary data.</text>
</comment>
<dbReference type="EMBL" id="MU157857">
    <property type="protein sequence ID" value="KAF9527907.1"/>
    <property type="molecule type" value="Genomic_DNA"/>
</dbReference>
<dbReference type="Gene3D" id="3.40.50.720">
    <property type="entry name" value="NAD(P)-binding Rossmann-like Domain"/>
    <property type="match status" value="1"/>
</dbReference>
<evidence type="ECO:0000256" key="1">
    <source>
        <dbReference type="ARBA" id="ARBA00023002"/>
    </source>
</evidence>
<dbReference type="PANTHER" id="PTHR43157:SF31">
    <property type="entry name" value="PHOSPHATIDYLINOSITOL-GLYCAN BIOSYNTHESIS CLASS F PROTEIN"/>
    <property type="match status" value="1"/>
</dbReference>
<dbReference type="SUPFAM" id="SSF51735">
    <property type="entry name" value="NAD(P)-binding Rossmann-fold domains"/>
    <property type="match status" value="1"/>
</dbReference>
<proteinExistence type="predicted"/>
<dbReference type="OrthoDB" id="542013at2759"/>
<evidence type="ECO:0000313" key="3">
    <source>
        <dbReference type="Proteomes" id="UP000807306"/>
    </source>
</evidence>
<dbReference type="InterPro" id="IPR036291">
    <property type="entry name" value="NAD(P)-bd_dom_sf"/>
</dbReference>
<evidence type="ECO:0000313" key="2">
    <source>
        <dbReference type="EMBL" id="KAF9527907.1"/>
    </source>
</evidence>
<gene>
    <name evidence="2" type="ORF">CPB83DRAFT_836265</name>
</gene>
<dbReference type="Pfam" id="PF00106">
    <property type="entry name" value="adh_short"/>
    <property type="match status" value="1"/>
</dbReference>
<protein>
    <submittedName>
        <fullName evidence="2">Uncharacterized protein</fullName>
    </submittedName>
</protein>
<reference evidence="2" key="1">
    <citation type="submission" date="2020-11" db="EMBL/GenBank/DDBJ databases">
        <authorList>
            <consortium name="DOE Joint Genome Institute"/>
            <person name="Ahrendt S."/>
            <person name="Riley R."/>
            <person name="Andreopoulos W."/>
            <person name="Labutti K."/>
            <person name="Pangilinan J."/>
            <person name="Ruiz-Duenas F.J."/>
            <person name="Barrasa J.M."/>
            <person name="Sanchez-Garcia M."/>
            <person name="Camarero S."/>
            <person name="Miyauchi S."/>
            <person name="Serrano A."/>
            <person name="Linde D."/>
            <person name="Babiker R."/>
            <person name="Drula E."/>
            <person name="Ayuso-Fernandez I."/>
            <person name="Pacheco R."/>
            <person name="Padilla G."/>
            <person name="Ferreira P."/>
            <person name="Barriuso J."/>
            <person name="Kellner H."/>
            <person name="Castanera R."/>
            <person name="Alfaro M."/>
            <person name="Ramirez L."/>
            <person name="Pisabarro A.G."/>
            <person name="Kuo A."/>
            <person name="Tritt A."/>
            <person name="Lipzen A."/>
            <person name="He G."/>
            <person name="Yan M."/>
            <person name="Ng V."/>
            <person name="Cullen D."/>
            <person name="Martin F."/>
            <person name="Rosso M.-N."/>
            <person name="Henrissat B."/>
            <person name="Hibbett D."/>
            <person name="Martinez A.T."/>
            <person name="Grigoriev I.V."/>
        </authorList>
    </citation>
    <scope>NUCLEOTIDE SEQUENCE</scope>
    <source>
        <strain evidence="2">CBS 506.95</strain>
    </source>
</reference>
<sequence>MQPRIPYLLYLQLCTPLPVARVDLSGKHVVVVGASGGLGLEAAKHFASMNLARLILACRDQNRGEAAVAKIIRETEFKNVELWLSDLTDFSSVNVFAEKYEKEGGRLDLLAENAAIIPVMGQQMTRDGWEPAMLETGEKYCTIPRLVVVSSGVHYFTTLEDRVTDAQNPFQVFGAEDYWDMSLPKDRSKRYFDTKLLNVLFARALAGRLVGQSIVVDAVDPGYCKSNLRGGFRNPIRIISRFFDFLFALSTEQGSRQLVWASVARTPGGEEIDLNGQFISFSSVTEPSDYVLSEQGHLELMDGYFAWSISLMNSKKLTPRFETL</sequence>
<dbReference type="AlphaFoldDB" id="A0A9P6EFE1"/>
<keyword evidence="3" id="KW-1185">Reference proteome</keyword>
<keyword evidence="1" id="KW-0560">Oxidoreductase</keyword>
<organism evidence="2 3">
    <name type="scientific">Crepidotus variabilis</name>
    <dbReference type="NCBI Taxonomy" id="179855"/>
    <lineage>
        <taxon>Eukaryota</taxon>
        <taxon>Fungi</taxon>
        <taxon>Dikarya</taxon>
        <taxon>Basidiomycota</taxon>
        <taxon>Agaricomycotina</taxon>
        <taxon>Agaricomycetes</taxon>
        <taxon>Agaricomycetidae</taxon>
        <taxon>Agaricales</taxon>
        <taxon>Agaricineae</taxon>
        <taxon>Crepidotaceae</taxon>
        <taxon>Crepidotus</taxon>
    </lineage>
</organism>
<accession>A0A9P6EFE1</accession>
<dbReference type="InterPro" id="IPR002347">
    <property type="entry name" value="SDR_fam"/>
</dbReference>
<dbReference type="GO" id="GO:0016491">
    <property type="term" value="F:oxidoreductase activity"/>
    <property type="evidence" value="ECO:0007669"/>
    <property type="project" value="UniProtKB-KW"/>
</dbReference>
<dbReference type="PRINTS" id="PR00081">
    <property type="entry name" value="GDHRDH"/>
</dbReference>
<dbReference type="PANTHER" id="PTHR43157">
    <property type="entry name" value="PHOSPHATIDYLINOSITOL-GLYCAN BIOSYNTHESIS CLASS F PROTEIN-RELATED"/>
    <property type="match status" value="1"/>
</dbReference>